<keyword evidence="3" id="KW-0175">Coiled coil</keyword>
<gene>
    <name evidence="5" type="ORF">AU468_08930</name>
</gene>
<dbReference type="GO" id="GO:0016887">
    <property type="term" value="F:ATP hydrolysis activity"/>
    <property type="evidence" value="ECO:0007669"/>
    <property type="project" value="InterPro"/>
</dbReference>
<dbReference type="SUPFAM" id="SSF52540">
    <property type="entry name" value="P-loop containing nucleoside triphosphate hydrolases"/>
    <property type="match status" value="1"/>
</dbReference>
<dbReference type="Proteomes" id="UP000237350">
    <property type="component" value="Unassembled WGS sequence"/>
</dbReference>
<dbReference type="RefSeq" id="WP_103680414.1">
    <property type="nucleotide sequence ID" value="NZ_LPWH01000070.1"/>
</dbReference>
<protein>
    <submittedName>
        <fullName evidence="5">AAA family ATPase</fullName>
    </submittedName>
</protein>
<dbReference type="OrthoDB" id="9795565at2"/>
<accession>A0A2S4JN90</accession>
<feature type="coiled-coil region" evidence="3">
    <location>
        <begin position="112"/>
        <end position="146"/>
    </location>
</feature>
<reference evidence="6" key="1">
    <citation type="submission" date="2015-12" db="EMBL/GenBank/DDBJ databases">
        <authorList>
            <person name="Lodha T.D."/>
            <person name="Chintalapati S."/>
            <person name="Chintalapati V.R."/>
            <person name="Sravanthi T."/>
        </authorList>
    </citation>
    <scope>NUCLEOTIDE SEQUENCE [LARGE SCALE GENOMIC DNA]</scope>
    <source>
        <strain evidence="6">JC133</strain>
    </source>
</reference>
<comment type="caution">
    <text evidence="5">The sequence shown here is derived from an EMBL/GenBank/DDBJ whole genome shotgun (WGS) entry which is preliminary data.</text>
</comment>
<dbReference type="InterPro" id="IPR027417">
    <property type="entry name" value="P-loop_NTPase"/>
</dbReference>
<evidence type="ECO:0000256" key="2">
    <source>
        <dbReference type="ARBA" id="ARBA00022840"/>
    </source>
</evidence>
<dbReference type="GO" id="GO:0005524">
    <property type="term" value="F:ATP binding"/>
    <property type="evidence" value="ECO:0007669"/>
    <property type="project" value="UniProtKB-KW"/>
</dbReference>
<evidence type="ECO:0000259" key="4">
    <source>
        <dbReference type="Pfam" id="PF13166"/>
    </source>
</evidence>
<dbReference type="EMBL" id="LPWH01000070">
    <property type="protein sequence ID" value="POR00985.1"/>
    <property type="molecule type" value="Genomic_DNA"/>
</dbReference>
<keyword evidence="1" id="KW-0547">Nucleotide-binding</keyword>
<sequence>MNIEIKNCKNIDAASISIAEGKLNIKFAPNGTGKSTIARAITLGISENSDLGELMPFKLRKDNPENKQPEVNGLNSIQQVMCFNEDYVSQFVFKPEELLSNSFEIFIKTDAYREKEREIEELVSNIKQLFSENKELETLIDTLKEMGSAFKTTKTGLSKSSTGMKGLSAGNKLKHVPVGLESYTPFIQSQNSVGWIDWQTKGCDFADLSDNCPFCTSHTADKKEQIKKVGQEYDKNIIKNLIAIIGVIEKLGDYFSDEAKNKLTAITMLKDGLEKEHEAFLSTVKTQIDNFTEKLGKLKTLSAFQFKDGDKVTEKLTAYKLELQFFSELNSDQMQRTIAPINASIDRLIEQAGQLQGKINQQRSEMKKTIERHHKDINEFLTYAGYRYAVEIAGDGEKAQLKLRHLDHDEHLSGGNQHLSFGERNAFSIVLFMYECLSKKPDLIILDDPISSFDKNKKYAIFEMLFRRDAGSCLKNKTVLMLTHDVEPIIDTVKALSHKFSNQTSASFLKLDTGVIEELPIQKSDVQTFAEICSNALSSEKDDVIKLIYMRRRFEITDDKGDAYQVLSNLLHKGNDRIRGIDNREPKDVQGNYPEMDQTKFDGGCTEISSHLAGFSYGELLGRVCNVTEMRNVYAACTNGYEKLQVCRLIDHEENDAVIEKFIKQTYHIENEFICQLDPAKFDTIPEYVVAECDKIVAGLSQ</sequence>
<proteinExistence type="predicted"/>
<dbReference type="InterPro" id="IPR026866">
    <property type="entry name" value="CR006_AAA"/>
</dbReference>
<name>A0A2S4JN90_9SPIO</name>
<dbReference type="Pfam" id="PF13166">
    <property type="entry name" value="AAA_13"/>
    <property type="match status" value="1"/>
</dbReference>
<evidence type="ECO:0000313" key="5">
    <source>
        <dbReference type="EMBL" id="POR00985.1"/>
    </source>
</evidence>
<evidence type="ECO:0000313" key="6">
    <source>
        <dbReference type="Proteomes" id="UP000237350"/>
    </source>
</evidence>
<dbReference type="PROSITE" id="PS00211">
    <property type="entry name" value="ABC_TRANSPORTER_1"/>
    <property type="match status" value="1"/>
</dbReference>
<feature type="domain" description="Protein CR006 P-loop" evidence="4">
    <location>
        <begin position="319"/>
        <end position="493"/>
    </location>
</feature>
<dbReference type="Gene3D" id="3.40.50.300">
    <property type="entry name" value="P-loop containing nucleotide triphosphate hydrolases"/>
    <property type="match status" value="2"/>
</dbReference>
<dbReference type="InterPro" id="IPR017871">
    <property type="entry name" value="ABC_transporter-like_CS"/>
</dbReference>
<evidence type="ECO:0000256" key="1">
    <source>
        <dbReference type="ARBA" id="ARBA00022741"/>
    </source>
</evidence>
<keyword evidence="6" id="KW-1185">Reference proteome</keyword>
<dbReference type="AlphaFoldDB" id="A0A2S4JN90"/>
<evidence type="ECO:0000256" key="3">
    <source>
        <dbReference type="SAM" id="Coils"/>
    </source>
</evidence>
<organism evidence="5 6">
    <name type="scientific">Alkalispirochaeta sphaeroplastigenens</name>
    <dbReference type="NCBI Taxonomy" id="1187066"/>
    <lineage>
        <taxon>Bacteria</taxon>
        <taxon>Pseudomonadati</taxon>
        <taxon>Spirochaetota</taxon>
        <taxon>Spirochaetia</taxon>
        <taxon>Spirochaetales</taxon>
        <taxon>Spirochaetaceae</taxon>
        <taxon>Alkalispirochaeta</taxon>
    </lineage>
</organism>
<keyword evidence="2" id="KW-0067">ATP-binding</keyword>